<evidence type="ECO:0000313" key="6">
    <source>
        <dbReference type="EMBL" id="PMD27997.1"/>
    </source>
</evidence>
<proteinExistence type="predicted"/>
<dbReference type="STRING" id="1745343.A0A2J6QP07"/>
<sequence>MPPFPDFSNPTLFPTFASLPLATDDVPPNSPPYNLIGTISENMTLSTSPTFICKDPSNAPFALTLRIPASQVKQGVQGGGYDVSAFKKGFTVVVLNARRSGVSEGKQGFVEVPVGEVKIIPGNVKKLIEIGESRKEVERKRGQVAGKEACQACGTEKEEQKLSRCKGCESFWYCNKECQTLDWNERGHKSACKVYRAVKAIFPEAAG</sequence>
<dbReference type="Pfam" id="PF01753">
    <property type="entry name" value="zf-MYND"/>
    <property type="match status" value="1"/>
</dbReference>
<protein>
    <recommendedName>
        <fullName evidence="5">MYND-type domain-containing protein</fullName>
    </recommendedName>
</protein>
<keyword evidence="1" id="KW-0479">Metal-binding</keyword>
<dbReference type="AlphaFoldDB" id="A0A2J6QP07"/>
<dbReference type="SUPFAM" id="SSF144232">
    <property type="entry name" value="HIT/MYND zinc finger-like"/>
    <property type="match status" value="1"/>
</dbReference>
<accession>A0A2J6QP07</accession>
<evidence type="ECO:0000256" key="4">
    <source>
        <dbReference type="PROSITE-ProRule" id="PRU00134"/>
    </source>
</evidence>
<name>A0A2J6QP07_9HELO</name>
<evidence type="ECO:0000259" key="5">
    <source>
        <dbReference type="PROSITE" id="PS50865"/>
    </source>
</evidence>
<evidence type="ECO:0000256" key="2">
    <source>
        <dbReference type="ARBA" id="ARBA00022771"/>
    </source>
</evidence>
<evidence type="ECO:0000256" key="3">
    <source>
        <dbReference type="ARBA" id="ARBA00022833"/>
    </source>
</evidence>
<dbReference type="Gene3D" id="6.10.140.2220">
    <property type="match status" value="1"/>
</dbReference>
<dbReference type="PROSITE" id="PS01360">
    <property type="entry name" value="ZF_MYND_1"/>
    <property type="match status" value="1"/>
</dbReference>
<dbReference type="InterPro" id="IPR002893">
    <property type="entry name" value="Znf_MYND"/>
</dbReference>
<keyword evidence="7" id="KW-1185">Reference proteome</keyword>
<evidence type="ECO:0000313" key="7">
    <source>
        <dbReference type="Proteomes" id="UP000235672"/>
    </source>
</evidence>
<reference evidence="6 7" key="1">
    <citation type="submission" date="2016-05" db="EMBL/GenBank/DDBJ databases">
        <title>A degradative enzymes factory behind the ericoid mycorrhizal symbiosis.</title>
        <authorList>
            <consortium name="DOE Joint Genome Institute"/>
            <person name="Martino E."/>
            <person name="Morin E."/>
            <person name="Grelet G."/>
            <person name="Kuo A."/>
            <person name="Kohler A."/>
            <person name="Daghino S."/>
            <person name="Barry K."/>
            <person name="Choi C."/>
            <person name="Cichocki N."/>
            <person name="Clum A."/>
            <person name="Copeland A."/>
            <person name="Hainaut M."/>
            <person name="Haridas S."/>
            <person name="Labutti K."/>
            <person name="Lindquist E."/>
            <person name="Lipzen A."/>
            <person name="Khouja H.-R."/>
            <person name="Murat C."/>
            <person name="Ohm R."/>
            <person name="Olson A."/>
            <person name="Spatafora J."/>
            <person name="Veneault-Fourrey C."/>
            <person name="Henrissat B."/>
            <person name="Grigoriev I."/>
            <person name="Martin F."/>
            <person name="Perotto S."/>
        </authorList>
    </citation>
    <scope>NUCLEOTIDE SEQUENCE [LARGE SCALE GENOMIC DNA]</scope>
    <source>
        <strain evidence="6 7">UAMH 7357</strain>
    </source>
</reference>
<organism evidence="6 7">
    <name type="scientific">Hyaloscypha hepaticicola</name>
    <dbReference type="NCBI Taxonomy" id="2082293"/>
    <lineage>
        <taxon>Eukaryota</taxon>
        <taxon>Fungi</taxon>
        <taxon>Dikarya</taxon>
        <taxon>Ascomycota</taxon>
        <taxon>Pezizomycotina</taxon>
        <taxon>Leotiomycetes</taxon>
        <taxon>Helotiales</taxon>
        <taxon>Hyaloscyphaceae</taxon>
        <taxon>Hyaloscypha</taxon>
    </lineage>
</organism>
<dbReference type="OrthoDB" id="5945798at2759"/>
<keyword evidence="3" id="KW-0862">Zinc</keyword>
<evidence type="ECO:0000256" key="1">
    <source>
        <dbReference type="ARBA" id="ARBA00022723"/>
    </source>
</evidence>
<dbReference type="PROSITE" id="PS50865">
    <property type="entry name" value="ZF_MYND_2"/>
    <property type="match status" value="1"/>
</dbReference>
<dbReference type="EMBL" id="KZ613465">
    <property type="protein sequence ID" value="PMD27997.1"/>
    <property type="molecule type" value="Genomic_DNA"/>
</dbReference>
<keyword evidence="2 4" id="KW-0863">Zinc-finger</keyword>
<gene>
    <name evidence="6" type="ORF">NA56DRAFT_153504</name>
</gene>
<dbReference type="GO" id="GO:0008270">
    <property type="term" value="F:zinc ion binding"/>
    <property type="evidence" value="ECO:0007669"/>
    <property type="project" value="UniProtKB-KW"/>
</dbReference>
<feature type="domain" description="MYND-type" evidence="5">
    <location>
        <begin position="150"/>
        <end position="192"/>
    </location>
</feature>
<dbReference type="Proteomes" id="UP000235672">
    <property type="component" value="Unassembled WGS sequence"/>
</dbReference>